<protein>
    <recommendedName>
        <fullName evidence="3">HTH cro/C1-type domain-containing protein</fullName>
    </recommendedName>
</protein>
<sequence length="337" mass="38784">MVGEGPDRVEARGQRRNAVGVKVWAEKRYRRNRQKRLDLKQNGVPIASLSDRSRPSECRFHPKSQLLCSYQRSTADVCRKLRMNRQQFMKYLGGGAFPSNRSLRRICDFFGVDEYEILMPHDQFRDIVRLRPVQHEADDLLPAAVKRIAEHAARQHAQLAKYCGYYYKYFYSFSTPSFVLRSLVCVGQVGEMTYYKTIERLTPAGNRHAPGDLFKYSGVVLPVGDRIHLIDHESVVGNEMSQTILYPPYRNRVSTLIGLMMGITATEAHQPVAARVVMEYLGRRVDHRQAIRGCGLYEEDAQEISRPMLDYLREPSPTDGFLIRAGSTYEKVQMRSR</sequence>
<keyword evidence="2" id="KW-1185">Reference proteome</keyword>
<dbReference type="Proteomes" id="UP000000321">
    <property type="component" value="Unassembled WGS sequence"/>
</dbReference>
<gene>
    <name evidence="1" type="ORF">SI859A1_00109</name>
</gene>
<dbReference type="AlphaFoldDB" id="Q1YDL9"/>
<evidence type="ECO:0008006" key="3">
    <source>
        <dbReference type="Google" id="ProtNLM"/>
    </source>
</evidence>
<evidence type="ECO:0000313" key="1">
    <source>
        <dbReference type="EMBL" id="EAS48339.1"/>
    </source>
</evidence>
<reference evidence="1 2" key="1">
    <citation type="journal article" date="2008" name="Appl. Environ. Microbiol.">
        <title>Genomic insights into Mn(II) oxidation by the marine alphaproteobacterium Aurantimonas sp. strain SI85-9A1.</title>
        <authorList>
            <person name="Dick G.J."/>
            <person name="Podell S."/>
            <person name="Johnson H.A."/>
            <person name="Rivera-Espinoza Y."/>
            <person name="Bernier-Latmani R."/>
            <person name="McCarthy J.K."/>
            <person name="Torpey J.W."/>
            <person name="Clement B.G."/>
            <person name="Gaasterland T."/>
            <person name="Tebo B.M."/>
        </authorList>
    </citation>
    <scope>NUCLEOTIDE SEQUENCE [LARGE SCALE GENOMIC DNA]</scope>
    <source>
        <strain evidence="1 2">SI85-9A1</strain>
    </source>
</reference>
<dbReference type="BioCyc" id="AURANTIMONAS:SI859A1_00109-MONOMER"/>
<accession>Q1YDL9</accession>
<evidence type="ECO:0000313" key="2">
    <source>
        <dbReference type="Proteomes" id="UP000000321"/>
    </source>
</evidence>
<name>Q1YDL9_AURMS</name>
<proteinExistence type="predicted"/>
<dbReference type="HOGENOM" id="CLU_071028_0_0_5"/>
<dbReference type="EMBL" id="AAPJ01000012">
    <property type="protein sequence ID" value="EAS48339.1"/>
    <property type="molecule type" value="Genomic_DNA"/>
</dbReference>
<comment type="caution">
    <text evidence="1">The sequence shown here is derived from an EMBL/GenBank/DDBJ whole genome shotgun (WGS) entry which is preliminary data.</text>
</comment>
<organism evidence="1 2">
    <name type="scientific">Aurantimonas manganoxydans (strain ATCC BAA-1229 / DSM 21871 / SI85-9A1)</name>
    <dbReference type="NCBI Taxonomy" id="287752"/>
    <lineage>
        <taxon>Bacteria</taxon>
        <taxon>Pseudomonadati</taxon>
        <taxon>Pseudomonadota</taxon>
        <taxon>Alphaproteobacteria</taxon>
        <taxon>Hyphomicrobiales</taxon>
        <taxon>Aurantimonadaceae</taxon>
        <taxon>Aurantimonas</taxon>
    </lineage>
</organism>